<gene>
    <name evidence="1" type="ORF">ETP43_02710</name>
</gene>
<dbReference type="AlphaFoldDB" id="A0A4Q1RFA4"/>
<comment type="caution">
    <text evidence="1">The sequence shown here is derived from an EMBL/GenBank/DDBJ whole genome shotgun (WGS) entry which is preliminary data.</text>
</comment>
<keyword evidence="2" id="KW-1185">Reference proteome</keyword>
<evidence type="ECO:0000313" key="1">
    <source>
        <dbReference type="EMBL" id="RXS74247.1"/>
    </source>
</evidence>
<dbReference type="EMBL" id="SDKC01000001">
    <property type="protein sequence ID" value="RXS74247.1"/>
    <property type="molecule type" value="Genomic_DNA"/>
</dbReference>
<name>A0A4Q1RFA4_9FIRM</name>
<accession>A0A4Q1RFA4</accession>
<sequence length="82" mass="9892">MVTERKLQVQIPKDLLLALFQYHLAGNEEYLPEIEKALMEKLDSMVKRQLYTTFKTAPTEEEREKARQEYLDKCGMHENFRW</sequence>
<reference evidence="1 2" key="1">
    <citation type="submission" date="2019-01" db="EMBL/GenBank/DDBJ databases">
        <title>Blautia sp. nov. KGMB01111 isolated human feces.</title>
        <authorList>
            <person name="Park J.-E."/>
            <person name="Kim J.-S."/>
            <person name="Park S.-H."/>
        </authorList>
    </citation>
    <scope>NUCLEOTIDE SEQUENCE [LARGE SCALE GENOMIC DNA]</scope>
    <source>
        <strain evidence="1 2">KGMB01111</strain>
    </source>
</reference>
<organism evidence="1 2">
    <name type="scientific">Blautia faecicola</name>
    <dbReference type="NCBI Taxonomy" id="2509240"/>
    <lineage>
        <taxon>Bacteria</taxon>
        <taxon>Bacillati</taxon>
        <taxon>Bacillota</taxon>
        <taxon>Clostridia</taxon>
        <taxon>Lachnospirales</taxon>
        <taxon>Lachnospiraceae</taxon>
        <taxon>Blautia</taxon>
    </lineage>
</organism>
<evidence type="ECO:0000313" key="2">
    <source>
        <dbReference type="Proteomes" id="UP000290106"/>
    </source>
</evidence>
<proteinExistence type="predicted"/>
<protein>
    <submittedName>
        <fullName evidence="1">Complexin-2</fullName>
    </submittedName>
</protein>
<dbReference type="Proteomes" id="UP000290106">
    <property type="component" value="Unassembled WGS sequence"/>
</dbReference>
<dbReference type="OrthoDB" id="2056751at2"/>